<dbReference type="InterPro" id="IPR000524">
    <property type="entry name" value="Tscrpt_reg_HTH_GntR"/>
</dbReference>
<keyword evidence="1" id="KW-0805">Transcription regulation</keyword>
<proteinExistence type="predicted"/>
<dbReference type="SUPFAM" id="SSF46785">
    <property type="entry name" value="Winged helix' DNA-binding domain"/>
    <property type="match status" value="1"/>
</dbReference>
<evidence type="ECO:0000259" key="4">
    <source>
        <dbReference type="PROSITE" id="PS50949"/>
    </source>
</evidence>
<accession>A0A7W7H7H6</accession>
<dbReference type="SUPFAM" id="SSF64288">
    <property type="entry name" value="Chorismate lyase-like"/>
    <property type="match status" value="1"/>
</dbReference>
<sequence length="278" mass="31136">MVSGSRYREIADDLRRKINSGDLPAGAKLPTETDLCQAYGASRNTIREAIKLLVTRHLVKKTPGSGTFVLEPVSPWVHTISEDPNTGFGGGEGRSWMAEVESRGRVPSMSEVDVQIVQPSPEVAEALGLEVPQTADARKVRVIKRSQELFVDGSPSHLQTTYYPDLRKQGAEELEGEDLPDGMLAYLSRTLGIKQVGWIDRFELRQATEAEEAFFHLRDDAPRSVLEQRRRSYDQAQRPFRLTVTVYQPGTQFEVVSGKVPDEVRAFPPRHRDIEVPP</sequence>
<organism evidence="5 6">
    <name type="scientific">Actinoplanes octamycinicus</name>
    <dbReference type="NCBI Taxonomy" id="135948"/>
    <lineage>
        <taxon>Bacteria</taxon>
        <taxon>Bacillati</taxon>
        <taxon>Actinomycetota</taxon>
        <taxon>Actinomycetes</taxon>
        <taxon>Micromonosporales</taxon>
        <taxon>Micromonosporaceae</taxon>
        <taxon>Actinoplanes</taxon>
    </lineage>
</organism>
<evidence type="ECO:0000313" key="6">
    <source>
        <dbReference type="Proteomes" id="UP000546162"/>
    </source>
</evidence>
<comment type="caution">
    <text evidence="5">The sequence shown here is derived from an EMBL/GenBank/DDBJ whole genome shotgun (WGS) entry which is preliminary data.</text>
</comment>
<dbReference type="Proteomes" id="UP000546162">
    <property type="component" value="Unassembled WGS sequence"/>
</dbReference>
<gene>
    <name evidence="5" type="ORF">BJY16_008850</name>
</gene>
<keyword evidence="6" id="KW-1185">Reference proteome</keyword>
<dbReference type="PANTHER" id="PTHR44846">
    <property type="entry name" value="MANNOSYL-D-GLYCERATE TRANSPORT/METABOLISM SYSTEM REPRESSOR MNGR-RELATED"/>
    <property type="match status" value="1"/>
</dbReference>
<dbReference type="GO" id="GO:0003700">
    <property type="term" value="F:DNA-binding transcription factor activity"/>
    <property type="evidence" value="ECO:0007669"/>
    <property type="project" value="InterPro"/>
</dbReference>
<evidence type="ECO:0000256" key="1">
    <source>
        <dbReference type="ARBA" id="ARBA00023015"/>
    </source>
</evidence>
<evidence type="ECO:0000313" key="5">
    <source>
        <dbReference type="EMBL" id="MBB4745391.1"/>
    </source>
</evidence>
<dbReference type="GO" id="GO:0045892">
    <property type="term" value="P:negative regulation of DNA-templated transcription"/>
    <property type="evidence" value="ECO:0007669"/>
    <property type="project" value="TreeGrafter"/>
</dbReference>
<name>A0A7W7H7H6_9ACTN</name>
<evidence type="ECO:0000256" key="3">
    <source>
        <dbReference type="ARBA" id="ARBA00023163"/>
    </source>
</evidence>
<dbReference type="Pfam" id="PF00392">
    <property type="entry name" value="GntR"/>
    <property type="match status" value="1"/>
</dbReference>
<dbReference type="InterPro" id="IPR050679">
    <property type="entry name" value="Bact_HTH_transcr_reg"/>
</dbReference>
<keyword evidence="2" id="KW-0238">DNA-binding</keyword>
<protein>
    <submittedName>
        <fullName evidence="5">GntR family transcriptional regulator</fullName>
    </submittedName>
</protein>
<dbReference type="AlphaFoldDB" id="A0A7W7H7H6"/>
<reference evidence="5 6" key="1">
    <citation type="submission" date="2020-08" db="EMBL/GenBank/DDBJ databases">
        <title>Sequencing the genomes of 1000 actinobacteria strains.</title>
        <authorList>
            <person name="Klenk H.-P."/>
        </authorList>
    </citation>
    <scope>NUCLEOTIDE SEQUENCE [LARGE SCALE GENOMIC DNA]</scope>
    <source>
        <strain evidence="5 6">DSM 45809</strain>
    </source>
</reference>
<dbReference type="RefSeq" id="WP_185045650.1">
    <property type="nucleotide sequence ID" value="NZ_BAABFG010000005.1"/>
</dbReference>
<dbReference type="GO" id="GO:0003677">
    <property type="term" value="F:DNA binding"/>
    <property type="evidence" value="ECO:0007669"/>
    <property type="project" value="UniProtKB-KW"/>
</dbReference>
<dbReference type="PRINTS" id="PR00035">
    <property type="entry name" value="HTHGNTR"/>
</dbReference>
<dbReference type="SMART" id="SM00866">
    <property type="entry name" value="UTRA"/>
    <property type="match status" value="1"/>
</dbReference>
<dbReference type="Pfam" id="PF07702">
    <property type="entry name" value="UTRA"/>
    <property type="match status" value="1"/>
</dbReference>
<dbReference type="InterPro" id="IPR011663">
    <property type="entry name" value="UTRA"/>
</dbReference>
<keyword evidence="3" id="KW-0804">Transcription</keyword>
<dbReference type="Gene3D" id="1.10.10.10">
    <property type="entry name" value="Winged helix-like DNA-binding domain superfamily/Winged helix DNA-binding domain"/>
    <property type="match status" value="1"/>
</dbReference>
<dbReference type="CDD" id="cd07377">
    <property type="entry name" value="WHTH_GntR"/>
    <property type="match status" value="1"/>
</dbReference>
<dbReference type="Gene3D" id="3.40.1410.10">
    <property type="entry name" value="Chorismate lyase-like"/>
    <property type="match status" value="1"/>
</dbReference>
<feature type="domain" description="HTH gntR-type" evidence="4">
    <location>
        <begin position="4"/>
        <end position="72"/>
    </location>
</feature>
<dbReference type="SMART" id="SM00345">
    <property type="entry name" value="HTH_GNTR"/>
    <property type="match status" value="1"/>
</dbReference>
<dbReference type="PROSITE" id="PS50949">
    <property type="entry name" value="HTH_GNTR"/>
    <property type="match status" value="1"/>
</dbReference>
<dbReference type="InterPro" id="IPR036388">
    <property type="entry name" value="WH-like_DNA-bd_sf"/>
</dbReference>
<dbReference type="InterPro" id="IPR028978">
    <property type="entry name" value="Chorismate_lyase_/UTRA_dom_sf"/>
</dbReference>
<dbReference type="EMBL" id="JACHNB010000001">
    <property type="protein sequence ID" value="MBB4745391.1"/>
    <property type="molecule type" value="Genomic_DNA"/>
</dbReference>
<dbReference type="PANTHER" id="PTHR44846:SF17">
    <property type="entry name" value="GNTR-FAMILY TRANSCRIPTIONAL REGULATOR"/>
    <property type="match status" value="1"/>
</dbReference>
<evidence type="ECO:0000256" key="2">
    <source>
        <dbReference type="ARBA" id="ARBA00023125"/>
    </source>
</evidence>
<dbReference type="InterPro" id="IPR036390">
    <property type="entry name" value="WH_DNA-bd_sf"/>
</dbReference>